<sequence length="139" mass="15808">MAVVTGNFHVDYVITIAVTYLVTLTHMGIDLAQKLYIFYPDVTIALAAIVGVIGLIYFIRNIVSIVYGLFITLVRLVIILTIVSIGSWVYFRGFENFQGDFKRVVDFVAHYDQHSLEEVKEYASSVKDHSHTLKQYVNL</sequence>
<reference evidence="2 3" key="1">
    <citation type="journal article" date="2016" name="Proc. Natl. Acad. Sci. U.S.A.">
        <title>Comparative genomics of biotechnologically important yeasts.</title>
        <authorList>
            <person name="Riley R."/>
            <person name="Haridas S."/>
            <person name="Wolfe K.H."/>
            <person name="Lopes M.R."/>
            <person name="Hittinger C.T."/>
            <person name="Goeker M."/>
            <person name="Salamov A.A."/>
            <person name="Wisecaver J.H."/>
            <person name="Long T.M."/>
            <person name="Calvey C.H."/>
            <person name="Aerts A.L."/>
            <person name="Barry K.W."/>
            <person name="Choi C."/>
            <person name="Clum A."/>
            <person name="Coughlan A.Y."/>
            <person name="Deshpande S."/>
            <person name="Douglass A.P."/>
            <person name="Hanson S.J."/>
            <person name="Klenk H.-P."/>
            <person name="LaButti K.M."/>
            <person name="Lapidus A."/>
            <person name="Lindquist E.A."/>
            <person name="Lipzen A.M."/>
            <person name="Meier-Kolthoff J.P."/>
            <person name="Ohm R.A."/>
            <person name="Otillar R.P."/>
            <person name="Pangilinan J.L."/>
            <person name="Peng Y."/>
            <person name="Rokas A."/>
            <person name="Rosa C.A."/>
            <person name="Scheuner C."/>
            <person name="Sibirny A.A."/>
            <person name="Slot J.C."/>
            <person name="Stielow J.B."/>
            <person name="Sun H."/>
            <person name="Kurtzman C.P."/>
            <person name="Blackwell M."/>
            <person name="Grigoriev I.V."/>
            <person name="Jeffries T.W."/>
        </authorList>
    </citation>
    <scope>NUCLEOTIDE SEQUENCE [LARGE SCALE GENOMIC DNA]</scope>
    <source>
        <strain evidence="3">ATCC 58044 / CBS 1984 / NCYC 433 / NRRL Y-366-8</strain>
    </source>
</reference>
<accession>A0A1E3P636</accession>
<feature type="transmembrane region" description="Helical" evidence="1">
    <location>
        <begin position="12"/>
        <end position="29"/>
    </location>
</feature>
<dbReference type="OrthoDB" id="10459931at2759"/>
<name>A0A1E3P636_WICAA</name>
<evidence type="ECO:0000313" key="2">
    <source>
        <dbReference type="EMBL" id="ODQ60823.1"/>
    </source>
</evidence>
<keyword evidence="1" id="KW-0472">Membrane</keyword>
<dbReference type="RefSeq" id="XP_019040030.1">
    <property type="nucleotide sequence ID" value="XM_019184563.1"/>
</dbReference>
<dbReference type="EMBL" id="KV454209">
    <property type="protein sequence ID" value="ODQ60823.1"/>
    <property type="molecule type" value="Genomic_DNA"/>
</dbReference>
<keyword evidence="3" id="KW-1185">Reference proteome</keyword>
<feature type="transmembrane region" description="Helical" evidence="1">
    <location>
        <begin position="36"/>
        <end position="59"/>
    </location>
</feature>
<proteinExistence type="predicted"/>
<keyword evidence="1" id="KW-1133">Transmembrane helix</keyword>
<organism evidence="2 3">
    <name type="scientific">Wickerhamomyces anomalus (strain ATCC 58044 / CBS 1984 / NCYC 433 / NRRL Y-366-8)</name>
    <name type="common">Yeast</name>
    <name type="synonym">Hansenula anomala</name>
    <dbReference type="NCBI Taxonomy" id="683960"/>
    <lineage>
        <taxon>Eukaryota</taxon>
        <taxon>Fungi</taxon>
        <taxon>Dikarya</taxon>
        <taxon>Ascomycota</taxon>
        <taxon>Saccharomycotina</taxon>
        <taxon>Saccharomycetes</taxon>
        <taxon>Phaffomycetales</taxon>
        <taxon>Wickerhamomycetaceae</taxon>
        <taxon>Wickerhamomyces</taxon>
    </lineage>
</organism>
<feature type="transmembrane region" description="Helical" evidence="1">
    <location>
        <begin position="65"/>
        <end position="91"/>
    </location>
</feature>
<dbReference type="InterPro" id="IPR024316">
    <property type="entry name" value="APQ12"/>
</dbReference>
<evidence type="ECO:0000313" key="3">
    <source>
        <dbReference type="Proteomes" id="UP000094112"/>
    </source>
</evidence>
<evidence type="ECO:0000256" key="1">
    <source>
        <dbReference type="SAM" id="Phobius"/>
    </source>
</evidence>
<dbReference type="Pfam" id="PF12716">
    <property type="entry name" value="Apq12"/>
    <property type="match status" value="1"/>
</dbReference>
<dbReference type="Proteomes" id="UP000094112">
    <property type="component" value="Unassembled WGS sequence"/>
</dbReference>
<keyword evidence="1" id="KW-0812">Transmembrane</keyword>
<dbReference type="GeneID" id="30201809"/>
<dbReference type="AlphaFoldDB" id="A0A1E3P636"/>
<protein>
    <submittedName>
        <fullName evidence="2">Uncharacterized protein</fullName>
    </submittedName>
</protein>
<gene>
    <name evidence="2" type="ORF">WICANDRAFT_77495</name>
</gene>